<sequence length="301" mass="32765">MTTLNEYLESMGCETDLCTLIELIAEQAQPIREAFITHQAYAESENVYGERQAAMDTWSDELITRVLGESGLVRALSSEEQDEVRIFPGAKAEYAVVMDPMDGSSLIQTNLAVGTIVGIFGGGDVLQPGRDLKAALYMLYGPMTTLTLTVGKGVCIFAMDHGGIYRLLERDVRIPDGNLYGTGGGRPDWIDQHAAFITTVEADGAKLRYTGSYVADFHQILKYGGIYCYPALKGKPKGKLRLLYEAIPIGFIAAQAGGAITDGHIDLLDLKPAEPHQRTPIYVGSMNMISLVKETFERSGA</sequence>
<dbReference type="PIRSF" id="PIRSF500210">
    <property type="entry name" value="FBPtase"/>
    <property type="match status" value="1"/>
</dbReference>
<evidence type="ECO:0000256" key="2">
    <source>
        <dbReference type="ARBA" id="ARBA00001946"/>
    </source>
</evidence>
<evidence type="ECO:0000256" key="3">
    <source>
        <dbReference type="ARBA" id="ARBA00005215"/>
    </source>
</evidence>
<evidence type="ECO:0000256" key="7">
    <source>
        <dbReference type="ARBA" id="ARBA00022801"/>
    </source>
</evidence>
<organism evidence="14 15">
    <name type="scientific">Methanofollis tationis</name>
    <dbReference type="NCBI Taxonomy" id="81417"/>
    <lineage>
        <taxon>Archaea</taxon>
        <taxon>Methanobacteriati</taxon>
        <taxon>Methanobacteriota</taxon>
        <taxon>Stenosarchaea group</taxon>
        <taxon>Methanomicrobia</taxon>
        <taxon>Methanomicrobiales</taxon>
        <taxon>Methanomicrobiaceae</taxon>
        <taxon>Methanofollis</taxon>
    </lineage>
</organism>
<keyword evidence="6" id="KW-0479">Metal-binding</keyword>
<dbReference type="InterPro" id="IPR020548">
    <property type="entry name" value="Fructose_bisphosphatase_AS"/>
</dbReference>
<comment type="caution">
    <text evidence="14">The sequence shown here is derived from an EMBL/GenBank/DDBJ whole genome shotgun (WGS) entry which is preliminary data.</text>
</comment>
<comment type="subcellular location">
    <subcellularLocation>
        <location evidence="10">Cytoplasm</location>
    </subcellularLocation>
</comment>
<dbReference type="Gene3D" id="3.40.190.80">
    <property type="match status" value="1"/>
</dbReference>
<dbReference type="CDD" id="cd00354">
    <property type="entry name" value="FBPase"/>
    <property type="match status" value="1"/>
</dbReference>
<dbReference type="GO" id="GO:0006094">
    <property type="term" value="P:gluconeogenesis"/>
    <property type="evidence" value="ECO:0007669"/>
    <property type="project" value="UniProtKB-UniRule"/>
</dbReference>
<evidence type="ECO:0000256" key="10">
    <source>
        <dbReference type="HAMAP-Rule" id="MF_01855"/>
    </source>
</evidence>
<dbReference type="Pfam" id="PF00316">
    <property type="entry name" value="FBPase"/>
    <property type="match status" value="1"/>
</dbReference>
<dbReference type="InterPro" id="IPR033391">
    <property type="entry name" value="FBPase_N"/>
</dbReference>
<comment type="similarity">
    <text evidence="4 10 11">Belongs to the FBPase class 1 family.</text>
</comment>
<keyword evidence="9 10" id="KW-0119">Carbohydrate metabolism</keyword>
<evidence type="ECO:0000259" key="13">
    <source>
        <dbReference type="Pfam" id="PF18913"/>
    </source>
</evidence>
<evidence type="ECO:0000259" key="12">
    <source>
        <dbReference type="Pfam" id="PF00316"/>
    </source>
</evidence>
<dbReference type="EC" id="3.1.3.11" evidence="10"/>
<dbReference type="EMBL" id="JABXWR010000001">
    <property type="protein sequence ID" value="NVO66072.1"/>
    <property type="molecule type" value="Genomic_DNA"/>
</dbReference>
<evidence type="ECO:0000256" key="9">
    <source>
        <dbReference type="ARBA" id="ARBA00023277"/>
    </source>
</evidence>
<dbReference type="HAMAP" id="MF_01855">
    <property type="entry name" value="FBPase_class1"/>
    <property type="match status" value="1"/>
</dbReference>
<dbReference type="GO" id="GO:0046872">
    <property type="term" value="F:metal ion binding"/>
    <property type="evidence" value="ECO:0007669"/>
    <property type="project" value="UniProtKB-KW"/>
</dbReference>
<dbReference type="Pfam" id="PF18913">
    <property type="entry name" value="FBPase_C"/>
    <property type="match status" value="1"/>
</dbReference>
<feature type="binding site" evidence="10">
    <location>
        <begin position="102"/>
        <end position="105"/>
    </location>
    <ligand>
        <name>substrate</name>
    </ligand>
</feature>
<evidence type="ECO:0000256" key="8">
    <source>
        <dbReference type="ARBA" id="ARBA00022842"/>
    </source>
</evidence>
<dbReference type="InterPro" id="IPR000146">
    <property type="entry name" value="FBPase_class-1"/>
</dbReference>
<dbReference type="InterPro" id="IPR044015">
    <property type="entry name" value="FBPase_C_dom"/>
</dbReference>
<name>A0A7K4HLN8_9EURY</name>
<feature type="domain" description="Fructose-1-6-bisphosphatase class 1 C-terminal" evidence="13">
    <location>
        <begin position="176"/>
        <end position="294"/>
    </location>
</feature>
<dbReference type="InterPro" id="IPR028343">
    <property type="entry name" value="FBPtase"/>
</dbReference>
<evidence type="ECO:0000256" key="11">
    <source>
        <dbReference type="RuleBase" id="RU000508"/>
    </source>
</evidence>
<feature type="binding site" evidence="10">
    <location>
        <position position="209"/>
    </location>
    <ligand>
        <name>substrate</name>
    </ligand>
</feature>
<keyword evidence="5 10" id="KW-0963">Cytoplasm</keyword>
<comment type="catalytic activity">
    <reaction evidence="1 10">
        <text>beta-D-fructose 1,6-bisphosphate + H2O = beta-D-fructose 6-phosphate + phosphate</text>
        <dbReference type="Rhea" id="RHEA:11064"/>
        <dbReference type="ChEBI" id="CHEBI:15377"/>
        <dbReference type="ChEBI" id="CHEBI:32966"/>
        <dbReference type="ChEBI" id="CHEBI:43474"/>
        <dbReference type="ChEBI" id="CHEBI:57634"/>
        <dbReference type="EC" id="3.1.3.11"/>
    </reaction>
</comment>
<dbReference type="PIRSF" id="PIRSF000904">
    <property type="entry name" value="FBPtase_SBPase"/>
    <property type="match status" value="1"/>
</dbReference>
<dbReference type="RefSeq" id="WP_176787700.1">
    <property type="nucleotide sequence ID" value="NZ_JABXWR010000001.1"/>
</dbReference>
<comment type="caution">
    <text evidence="10">Lacks conserved residue(s) required for the propagation of feature annotation.</text>
</comment>
<dbReference type="GO" id="GO:0006002">
    <property type="term" value="P:fructose 6-phosphate metabolic process"/>
    <property type="evidence" value="ECO:0007669"/>
    <property type="project" value="TreeGrafter"/>
</dbReference>
<gene>
    <name evidence="10" type="primary">fbp</name>
    <name evidence="14" type="ORF">HWN36_01790</name>
</gene>
<evidence type="ECO:0000256" key="1">
    <source>
        <dbReference type="ARBA" id="ARBA00001273"/>
    </source>
</evidence>
<dbReference type="GO" id="GO:0030388">
    <property type="term" value="P:fructose 1,6-bisphosphate metabolic process"/>
    <property type="evidence" value="ECO:0007669"/>
    <property type="project" value="TreeGrafter"/>
</dbReference>
<dbReference type="GO" id="GO:0005986">
    <property type="term" value="P:sucrose biosynthetic process"/>
    <property type="evidence" value="ECO:0007669"/>
    <property type="project" value="TreeGrafter"/>
</dbReference>
<keyword evidence="15" id="KW-1185">Reference proteome</keyword>
<comment type="cofactor">
    <cofactor evidence="2">
        <name>Mg(2+)</name>
        <dbReference type="ChEBI" id="CHEBI:18420"/>
    </cofactor>
</comment>
<evidence type="ECO:0000313" key="15">
    <source>
        <dbReference type="Proteomes" id="UP000570823"/>
    </source>
</evidence>
<keyword evidence="7 10" id="KW-0378">Hydrolase</keyword>
<dbReference type="GO" id="GO:0042132">
    <property type="term" value="F:fructose 1,6-bisphosphate 1-phosphatase activity"/>
    <property type="evidence" value="ECO:0007669"/>
    <property type="project" value="UniProtKB-UniRule"/>
</dbReference>
<dbReference type="Gene3D" id="3.30.540.10">
    <property type="entry name" value="Fructose-1,6-Bisphosphatase, subunit A, domain 1"/>
    <property type="match status" value="1"/>
</dbReference>
<dbReference type="AlphaFoldDB" id="A0A7K4HLN8"/>
<dbReference type="PRINTS" id="PR00115">
    <property type="entry name" value="F16BPHPHTASE"/>
</dbReference>
<reference evidence="14 15" key="1">
    <citation type="submission" date="2020-06" db="EMBL/GenBank/DDBJ databases">
        <title>Methanofollis fontis sp. nov., a methanogen isolated from marine sediments near a cold seep at Four-Way Closure Ridge offshore southwestern Taiwan.</title>
        <authorList>
            <person name="Chen S.-C."/>
            <person name="Teng N.-H."/>
            <person name="Lin Y.-S."/>
            <person name="Lai M.-C."/>
            <person name="Chen H.-H."/>
            <person name="Wang C.-C."/>
        </authorList>
    </citation>
    <scope>NUCLEOTIDE SEQUENCE [LARGE SCALE GENOMIC DNA]</scope>
    <source>
        <strain evidence="14 15">DSM 2702</strain>
    </source>
</reference>
<feature type="domain" description="Fructose-1-6-bisphosphatase class I N-terminal" evidence="12">
    <location>
        <begin position="28"/>
        <end position="161"/>
    </location>
</feature>
<dbReference type="GO" id="GO:0006000">
    <property type="term" value="P:fructose metabolic process"/>
    <property type="evidence" value="ECO:0007669"/>
    <property type="project" value="TreeGrafter"/>
</dbReference>
<proteinExistence type="inferred from homology"/>
<feature type="binding site" evidence="10">
    <location>
        <position position="239"/>
    </location>
    <ligand>
        <name>substrate</name>
    </ligand>
</feature>
<evidence type="ECO:0000313" key="14">
    <source>
        <dbReference type="EMBL" id="NVO66072.1"/>
    </source>
</evidence>
<dbReference type="SUPFAM" id="SSF56655">
    <property type="entry name" value="Carbohydrate phosphatase"/>
    <property type="match status" value="1"/>
</dbReference>
<dbReference type="PANTHER" id="PTHR11556">
    <property type="entry name" value="FRUCTOSE-1,6-BISPHOSPHATASE-RELATED"/>
    <property type="match status" value="1"/>
</dbReference>
<evidence type="ECO:0000256" key="4">
    <source>
        <dbReference type="ARBA" id="ARBA00010941"/>
    </source>
</evidence>
<protein>
    <recommendedName>
        <fullName evidence="10">Fructose-1,6-bisphosphatase class 1</fullName>
        <shortName evidence="10">FBPase class 1</shortName>
        <ecNumber evidence="10">3.1.3.11</ecNumber>
    </recommendedName>
    <alternativeName>
        <fullName evidence="10">D-fructose-1,6-bisphosphate 1-phosphohydrolase class 1</fullName>
    </alternativeName>
</protein>
<comment type="subunit">
    <text evidence="10">Homotetramer.</text>
</comment>
<dbReference type="Proteomes" id="UP000570823">
    <property type="component" value="Unassembled WGS sequence"/>
</dbReference>
<comment type="pathway">
    <text evidence="3">Carbohydrate biosynthesis; Calvin cycle.</text>
</comment>
<accession>A0A7K4HLN8</accession>
<keyword evidence="8" id="KW-0460">Magnesium</keyword>
<dbReference type="PANTHER" id="PTHR11556:SF35">
    <property type="entry name" value="SEDOHEPTULOSE-1,7-BISPHOSPHATASE, CHLOROPLASTIC"/>
    <property type="match status" value="1"/>
</dbReference>
<dbReference type="OrthoDB" id="146513at2157"/>
<dbReference type="PROSITE" id="PS00124">
    <property type="entry name" value="FBPASE"/>
    <property type="match status" value="1"/>
</dbReference>
<evidence type="ECO:0000256" key="5">
    <source>
        <dbReference type="ARBA" id="ARBA00022490"/>
    </source>
</evidence>
<evidence type="ECO:0000256" key="6">
    <source>
        <dbReference type="ARBA" id="ARBA00022723"/>
    </source>
</evidence>
<dbReference type="GO" id="GO:0005737">
    <property type="term" value="C:cytoplasm"/>
    <property type="evidence" value="ECO:0007669"/>
    <property type="project" value="UniProtKB-SubCell"/>
</dbReference>